<evidence type="ECO:0000256" key="1">
    <source>
        <dbReference type="ARBA" id="ARBA00022734"/>
    </source>
</evidence>
<feature type="domain" description="Galectin" evidence="5">
    <location>
        <begin position="191"/>
        <end position="321"/>
    </location>
</feature>
<dbReference type="SUPFAM" id="SSF49899">
    <property type="entry name" value="Concanavalin A-like lectins/glucanases"/>
    <property type="match status" value="2"/>
</dbReference>
<dbReference type="eggNOG" id="KOG3587">
    <property type="taxonomic scope" value="Eukaryota"/>
</dbReference>
<evidence type="ECO:0000313" key="7">
    <source>
        <dbReference type="Proteomes" id="UP000008549"/>
    </source>
</evidence>
<feature type="compositionally biased region" description="Polar residues" evidence="3">
    <location>
        <begin position="388"/>
        <end position="397"/>
    </location>
</feature>
<feature type="domain" description="Galectin" evidence="5">
    <location>
        <begin position="46"/>
        <end position="183"/>
    </location>
</feature>
<reference evidence="6 7" key="1">
    <citation type="journal article" date="2003" name="PLoS Biol.">
        <title>The genome sequence of Caenorhabditis briggsae: a platform for comparative genomics.</title>
        <authorList>
            <person name="Stein L.D."/>
            <person name="Bao Z."/>
            <person name="Blasiar D."/>
            <person name="Blumenthal T."/>
            <person name="Brent M.R."/>
            <person name="Chen N."/>
            <person name="Chinwalla A."/>
            <person name="Clarke L."/>
            <person name="Clee C."/>
            <person name="Coghlan A."/>
            <person name="Coulson A."/>
            <person name="D'Eustachio P."/>
            <person name="Fitch D.H."/>
            <person name="Fulton L.A."/>
            <person name="Fulton R.E."/>
            <person name="Griffiths-Jones S."/>
            <person name="Harris T.W."/>
            <person name="Hillier L.W."/>
            <person name="Kamath R."/>
            <person name="Kuwabara P.E."/>
            <person name="Mardis E.R."/>
            <person name="Marra M.A."/>
            <person name="Miner T.L."/>
            <person name="Minx P."/>
            <person name="Mullikin J.C."/>
            <person name="Plumb R.W."/>
            <person name="Rogers J."/>
            <person name="Schein J.E."/>
            <person name="Sohrmann M."/>
            <person name="Spieth J."/>
            <person name="Stajich J.E."/>
            <person name="Wei C."/>
            <person name="Willey D."/>
            <person name="Wilson R.K."/>
            <person name="Durbin R."/>
            <person name="Waterston R.H."/>
        </authorList>
    </citation>
    <scope>NUCLEOTIDE SEQUENCE [LARGE SCALE GENOMIC DNA]</scope>
    <source>
        <strain evidence="6 7">AF16</strain>
    </source>
</reference>
<keyword evidence="4" id="KW-0472">Membrane</keyword>
<keyword evidence="4" id="KW-0812">Transmembrane</keyword>
<organism evidence="6 7">
    <name type="scientific">Caenorhabditis briggsae</name>
    <dbReference type="NCBI Taxonomy" id="6238"/>
    <lineage>
        <taxon>Eukaryota</taxon>
        <taxon>Metazoa</taxon>
        <taxon>Ecdysozoa</taxon>
        <taxon>Nematoda</taxon>
        <taxon>Chromadorea</taxon>
        <taxon>Rhabditida</taxon>
        <taxon>Rhabditina</taxon>
        <taxon>Rhabditomorpha</taxon>
        <taxon>Rhabditoidea</taxon>
        <taxon>Rhabditidae</taxon>
        <taxon>Peloderinae</taxon>
        <taxon>Caenorhabditis</taxon>
    </lineage>
</organism>
<dbReference type="SMART" id="SM00276">
    <property type="entry name" value="GLECT"/>
    <property type="match status" value="2"/>
</dbReference>
<sequence>MASIFRRLLSIRKPKKVLTRKDSITGRNHTFVSFLFLLPTNEVPYLSRLDGNQLQPGQSLIARGYITGGEGFIVNLTSGPNVELDDDESGQLDDRLLALRVDLSKGKVFLNACINGQWGKEAFVKQSYKEGDEFDIRVRCFEQHFEIYVEHKLIANFKHYVPMSNISHIYVTGDVRLYAVSWEGKLYNMPYTADIPGNFYVGRKLFVSAIADKKPKDLNIDFFAGEDVPFKMNASFVQKKIQRSSEISGTKSSPETGFEGKNKFPLKGKRSFDILIYAADDKFLVFINDVLYCTFDHRMPAAKIERLQITGDIQLIDIKNRKNLKSLKIEKIIEILKIKNVLIKTQSLNFESSRFSTDNSKMSTPADDEGYEEMGGPAANPAIPAFPVSSSGASPAGNTGGIPQFPVAGASGSAAPASKASKMENGAGAFVDQSKMDGKSKMKGGKGGGASRMSDDGKKNNKKKNKKNSENSENEGSRMESASLAPATHRPNSLDTCQLAMVIFFVVLIIAISTPVLLTATGNAEIEYIKKGLTTL</sequence>
<keyword evidence="4" id="KW-1133">Transmembrane helix</keyword>
<dbReference type="AlphaFoldDB" id="B0K0B2"/>
<dbReference type="Proteomes" id="UP000008549">
    <property type="component" value="Unassembled WGS sequence"/>
</dbReference>
<dbReference type="SMART" id="SM00908">
    <property type="entry name" value="Gal-bind_lectin"/>
    <property type="match status" value="2"/>
</dbReference>
<dbReference type="GeneID" id="68916575"/>
<feature type="compositionally biased region" description="Basic and acidic residues" evidence="3">
    <location>
        <begin position="467"/>
        <end position="478"/>
    </location>
</feature>
<dbReference type="GO" id="GO:0030246">
    <property type="term" value="F:carbohydrate binding"/>
    <property type="evidence" value="ECO:0000318"/>
    <property type="project" value="GO_Central"/>
</dbReference>
<evidence type="ECO:0000256" key="2">
    <source>
        <dbReference type="RuleBase" id="RU102079"/>
    </source>
</evidence>
<evidence type="ECO:0000259" key="5">
    <source>
        <dbReference type="PROSITE" id="PS51304"/>
    </source>
</evidence>
<dbReference type="PANTHER" id="PTHR11346">
    <property type="entry name" value="GALECTIN"/>
    <property type="match status" value="1"/>
</dbReference>
<dbReference type="InterPro" id="IPR001079">
    <property type="entry name" value="Galectin_CRD"/>
</dbReference>
<dbReference type="CDD" id="cd00070">
    <property type="entry name" value="GLECT"/>
    <property type="match status" value="2"/>
</dbReference>
<feature type="region of interest" description="Disordered" evidence="3">
    <location>
        <begin position="429"/>
        <end position="491"/>
    </location>
</feature>
<dbReference type="Pfam" id="PF00337">
    <property type="entry name" value="Gal-bind_lectin"/>
    <property type="match status" value="2"/>
</dbReference>
<dbReference type="CTD" id="68916575"/>
<dbReference type="EMBL" id="HE600966">
    <property type="protein sequence ID" value="CAP38426.1"/>
    <property type="molecule type" value="Genomic_DNA"/>
</dbReference>
<dbReference type="InParanoid" id="B0K0B2"/>
<reference evidence="6 7" key="2">
    <citation type="journal article" date="2011" name="PLoS Genet.">
        <title>Caenorhabditis briggsae recombinant inbred line genotypes reveal inter-strain incompatibility and the evolution of recombination.</title>
        <authorList>
            <person name="Ross J.A."/>
            <person name="Koboldt D.C."/>
            <person name="Staisch J.E."/>
            <person name="Chamberlin H.M."/>
            <person name="Gupta B.P."/>
            <person name="Miller R.D."/>
            <person name="Baird S.E."/>
            <person name="Haag E.S."/>
        </authorList>
    </citation>
    <scope>NUCLEOTIDE SEQUENCE [LARGE SCALE GENOMIC DNA]</scope>
    <source>
        <strain evidence="6 7">AF16</strain>
    </source>
</reference>
<keyword evidence="1 2" id="KW-0430">Lectin</keyword>
<dbReference type="InterPro" id="IPR044156">
    <property type="entry name" value="Galectin-like"/>
</dbReference>
<dbReference type="FunFam" id="2.60.120.200:FF:000440">
    <property type="entry name" value="Galectin"/>
    <property type="match status" value="1"/>
</dbReference>
<feature type="transmembrane region" description="Helical" evidence="4">
    <location>
        <begin position="499"/>
        <end position="521"/>
    </location>
</feature>
<dbReference type="InterPro" id="IPR013320">
    <property type="entry name" value="ConA-like_dom_sf"/>
</dbReference>
<name>B0K0B2_CAEBR</name>
<dbReference type="FunFam" id="2.60.120.200:FF:000261">
    <property type="entry name" value="Galectin"/>
    <property type="match status" value="1"/>
</dbReference>
<proteinExistence type="predicted"/>
<dbReference type="KEGG" id="cbr:CBG_21749"/>
<protein>
    <recommendedName>
        <fullName evidence="2">Galectin</fullName>
    </recommendedName>
</protein>
<evidence type="ECO:0000256" key="3">
    <source>
        <dbReference type="SAM" id="MobiDB-lite"/>
    </source>
</evidence>
<gene>
    <name evidence="6 8" type="ORF">CBG21749</name>
    <name evidence="6" type="ORF">CBG_21749</name>
</gene>
<accession>B0K0B2</accession>
<evidence type="ECO:0000256" key="4">
    <source>
        <dbReference type="SAM" id="Phobius"/>
    </source>
</evidence>
<dbReference type="RefSeq" id="XP_045097368.1">
    <property type="nucleotide sequence ID" value="XM_045235215.1"/>
</dbReference>
<dbReference type="Gene3D" id="2.60.120.200">
    <property type="match status" value="2"/>
</dbReference>
<evidence type="ECO:0000313" key="8">
    <source>
        <dbReference type="WormBase" id="CBG21749"/>
    </source>
</evidence>
<dbReference type="FunCoup" id="B0K0B2">
    <property type="interactions" value="4"/>
</dbReference>
<evidence type="ECO:0000313" key="6">
    <source>
        <dbReference type="EMBL" id="CAP38426.1"/>
    </source>
</evidence>
<feature type="region of interest" description="Disordered" evidence="3">
    <location>
        <begin position="355"/>
        <end position="400"/>
    </location>
</feature>
<dbReference type="PANTHER" id="PTHR11346:SF189">
    <property type="entry name" value="GALECTIN"/>
    <property type="match status" value="1"/>
</dbReference>
<dbReference type="WormBase" id="CBG21749">
    <property type="protein sequence ID" value="CBP45925"/>
    <property type="gene ID" value="WBGene00040444"/>
</dbReference>
<dbReference type="PROSITE" id="PS51304">
    <property type="entry name" value="GALECTIN"/>
    <property type="match status" value="2"/>
</dbReference>
<keyword evidence="7" id="KW-1185">Reference proteome</keyword>